<dbReference type="EMBL" id="BMIP01000002">
    <property type="protein sequence ID" value="GGD63613.1"/>
    <property type="molecule type" value="Genomic_DNA"/>
</dbReference>
<keyword evidence="3" id="KW-1185">Reference proteome</keyword>
<accession>A0A916YW45</accession>
<evidence type="ECO:0000313" key="2">
    <source>
        <dbReference type="EMBL" id="GGD63613.1"/>
    </source>
</evidence>
<evidence type="ECO:0000313" key="3">
    <source>
        <dbReference type="Proteomes" id="UP000612349"/>
    </source>
</evidence>
<name>A0A916YW45_9SPHN</name>
<dbReference type="InterPro" id="IPR012495">
    <property type="entry name" value="TadE-like_dom"/>
</dbReference>
<sequence length="171" mass="18980">MMAMQKFINRLRRDEKGSALIETAFVAPFLVFMSLGGVEVSNMVKRQSELQNAASKAAEIIMAAAPEDDTATSAMLTGVAAKLEADTGLTTHVLGFDQDPDETKKNVAYVMRRYRCGNSKTFKKADTGCTDSTNAREFIVFLMRDDYTPVWKDFGIGETLQYRVEKSIQIA</sequence>
<evidence type="ECO:0000259" key="1">
    <source>
        <dbReference type="Pfam" id="PF07811"/>
    </source>
</evidence>
<reference evidence="2" key="2">
    <citation type="submission" date="2020-09" db="EMBL/GenBank/DDBJ databases">
        <authorList>
            <person name="Sun Q."/>
            <person name="Zhou Y."/>
        </authorList>
    </citation>
    <scope>NUCLEOTIDE SEQUENCE</scope>
    <source>
        <strain evidence="2">CGMCC 1.15360</strain>
    </source>
</reference>
<reference evidence="2" key="1">
    <citation type="journal article" date="2014" name="Int. J. Syst. Evol. Microbiol.">
        <title>Complete genome sequence of Corynebacterium casei LMG S-19264T (=DSM 44701T), isolated from a smear-ripened cheese.</title>
        <authorList>
            <consortium name="US DOE Joint Genome Institute (JGI-PGF)"/>
            <person name="Walter F."/>
            <person name="Albersmeier A."/>
            <person name="Kalinowski J."/>
            <person name="Ruckert C."/>
        </authorList>
    </citation>
    <scope>NUCLEOTIDE SEQUENCE</scope>
    <source>
        <strain evidence="2">CGMCC 1.15360</strain>
    </source>
</reference>
<dbReference type="Proteomes" id="UP000612349">
    <property type="component" value="Unassembled WGS sequence"/>
</dbReference>
<dbReference type="Pfam" id="PF07811">
    <property type="entry name" value="TadE"/>
    <property type="match status" value="1"/>
</dbReference>
<feature type="domain" description="TadE-like" evidence="1">
    <location>
        <begin position="17"/>
        <end position="58"/>
    </location>
</feature>
<proteinExistence type="predicted"/>
<protein>
    <recommendedName>
        <fullName evidence="1">TadE-like domain-containing protein</fullName>
    </recommendedName>
</protein>
<dbReference type="AlphaFoldDB" id="A0A916YW45"/>
<dbReference type="OrthoDB" id="7409794at2"/>
<organism evidence="2 3">
    <name type="scientific">Croceicoccus mobilis</name>
    <dbReference type="NCBI Taxonomy" id="1703339"/>
    <lineage>
        <taxon>Bacteria</taxon>
        <taxon>Pseudomonadati</taxon>
        <taxon>Pseudomonadota</taxon>
        <taxon>Alphaproteobacteria</taxon>
        <taxon>Sphingomonadales</taxon>
        <taxon>Erythrobacteraceae</taxon>
        <taxon>Croceicoccus</taxon>
    </lineage>
</organism>
<gene>
    <name evidence="2" type="ORF">GCM10010990_11390</name>
</gene>
<comment type="caution">
    <text evidence="2">The sequence shown here is derived from an EMBL/GenBank/DDBJ whole genome shotgun (WGS) entry which is preliminary data.</text>
</comment>